<dbReference type="Gene3D" id="2.60.40.1220">
    <property type="match status" value="1"/>
</dbReference>
<keyword evidence="3 7" id="KW-0732">Signal</keyword>
<evidence type="ECO:0000256" key="2">
    <source>
        <dbReference type="ARBA" id="ARBA00022723"/>
    </source>
</evidence>
<keyword evidence="6" id="KW-0812">Transmembrane</keyword>
<dbReference type="EMBL" id="BAAALV010000002">
    <property type="protein sequence ID" value="GAA1910873.1"/>
    <property type="molecule type" value="Genomic_DNA"/>
</dbReference>
<dbReference type="PANTHER" id="PTHR34820:SF4">
    <property type="entry name" value="INNER MEMBRANE PROTEIN YEBZ"/>
    <property type="match status" value="1"/>
</dbReference>
<comment type="subcellular location">
    <subcellularLocation>
        <location evidence="1">Cell envelope</location>
    </subcellularLocation>
</comment>
<keyword evidence="10" id="KW-1185">Reference proteome</keyword>
<evidence type="ECO:0000313" key="10">
    <source>
        <dbReference type="Proteomes" id="UP001500784"/>
    </source>
</evidence>
<evidence type="ECO:0000256" key="5">
    <source>
        <dbReference type="SAM" id="MobiDB-lite"/>
    </source>
</evidence>
<dbReference type="RefSeq" id="WP_152226238.1">
    <property type="nucleotide sequence ID" value="NZ_BAAALV010000002.1"/>
</dbReference>
<dbReference type="Proteomes" id="UP001500784">
    <property type="component" value="Unassembled WGS sequence"/>
</dbReference>
<keyword evidence="6" id="KW-0472">Membrane</keyword>
<dbReference type="Pfam" id="PF04234">
    <property type="entry name" value="CopC"/>
    <property type="match status" value="1"/>
</dbReference>
<feature type="region of interest" description="Disordered" evidence="5">
    <location>
        <begin position="129"/>
        <end position="172"/>
    </location>
</feature>
<dbReference type="InterPro" id="IPR007348">
    <property type="entry name" value="CopC_dom"/>
</dbReference>
<dbReference type="SUPFAM" id="SSF81296">
    <property type="entry name" value="E set domains"/>
    <property type="match status" value="1"/>
</dbReference>
<name>A0ABN2P5C8_9MICC</name>
<reference evidence="9 10" key="1">
    <citation type="journal article" date="2019" name="Int. J. Syst. Evol. Microbiol.">
        <title>The Global Catalogue of Microorganisms (GCM) 10K type strain sequencing project: providing services to taxonomists for standard genome sequencing and annotation.</title>
        <authorList>
            <consortium name="The Broad Institute Genomics Platform"/>
            <consortium name="The Broad Institute Genome Sequencing Center for Infectious Disease"/>
            <person name="Wu L."/>
            <person name="Ma J."/>
        </authorList>
    </citation>
    <scope>NUCLEOTIDE SEQUENCE [LARGE SCALE GENOMIC DNA]</scope>
    <source>
        <strain evidence="9 10">JCM 13316</strain>
    </source>
</reference>
<feature type="signal peptide" evidence="7">
    <location>
        <begin position="1"/>
        <end position="36"/>
    </location>
</feature>
<dbReference type="InterPro" id="IPR014756">
    <property type="entry name" value="Ig_E-set"/>
</dbReference>
<evidence type="ECO:0000256" key="4">
    <source>
        <dbReference type="ARBA" id="ARBA00023008"/>
    </source>
</evidence>
<keyword evidence="2" id="KW-0479">Metal-binding</keyword>
<dbReference type="PANTHER" id="PTHR34820">
    <property type="entry name" value="INNER MEMBRANE PROTEIN YEBZ"/>
    <property type="match status" value="1"/>
</dbReference>
<comment type="caution">
    <text evidence="9">The sequence shown here is derived from an EMBL/GenBank/DDBJ whole genome shotgun (WGS) entry which is preliminary data.</text>
</comment>
<keyword evidence="4" id="KW-0186">Copper</keyword>
<evidence type="ECO:0000256" key="7">
    <source>
        <dbReference type="SAM" id="SignalP"/>
    </source>
</evidence>
<feature type="chain" id="PRO_5045509763" description="CopC domain-containing protein" evidence="7">
    <location>
        <begin position="37"/>
        <end position="209"/>
    </location>
</feature>
<evidence type="ECO:0000313" key="9">
    <source>
        <dbReference type="EMBL" id="GAA1910873.1"/>
    </source>
</evidence>
<evidence type="ECO:0000256" key="3">
    <source>
        <dbReference type="ARBA" id="ARBA00022729"/>
    </source>
</evidence>
<dbReference type="InterPro" id="IPR032694">
    <property type="entry name" value="CopC/D"/>
</dbReference>
<protein>
    <recommendedName>
        <fullName evidence="8">CopC domain-containing protein</fullName>
    </recommendedName>
</protein>
<evidence type="ECO:0000256" key="6">
    <source>
        <dbReference type="SAM" id="Phobius"/>
    </source>
</evidence>
<sequence>MPTTFYRQARTRASLLAAALLAAFAAVLFLAAPAHAHDELVSSNPADGAVLDAAPSEIELVFSSELMDLGNQVIVEDSAGKNLAESEPVLTRETLVQSVPALDAGEYKVNWRAVSSDGHPITGTFSFTVNAPAGESPSPAATESAAAPAPSEPAPSASADPAEAEPAAQESSVASHLPWALAGVGAGAAAALAAWAIVVQVKKRRGASA</sequence>
<feature type="transmembrane region" description="Helical" evidence="6">
    <location>
        <begin position="179"/>
        <end position="199"/>
    </location>
</feature>
<gene>
    <name evidence="9" type="ORF">GCM10009688_14790</name>
</gene>
<organism evidence="9 10">
    <name type="scientific">Arthrobacter gandavensis</name>
    <dbReference type="NCBI Taxonomy" id="169960"/>
    <lineage>
        <taxon>Bacteria</taxon>
        <taxon>Bacillati</taxon>
        <taxon>Actinomycetota</taxon>
        <taxon>Actinomycetes</taxon>
        <taxon>Micrococcales</taxon>
        <taxon>Micrococcaceae</taxon>
        <taxon>Arthrobacter</taxon>
    </lineage>
</organism>
<proteinExistence type="predicted"/>
<feature type="domain" description="CopC" evidence="8">
    <location>
        <begin position="37"/>
        <end position="129"/>
    </location>
</feature>
<evidence type="ECO:0000259" key="8">
    <source>
        <dbReference type="Pfam" id="PF04234"/>
    </source>
</evidence>
<feature type="compositionally biased region" description="Low complexity" evidence="5">
    <location>
        <begin position="131"/>
        <end position="172"/>
    </location>
</feature>
<accession>A0ABN2P5C8</accession>
<keyword evidence="6" id="KW-1133">Transmembrane helix</keyword>
<evidence type="ECO:0000256" key="1">
    <source>
        <dbReference type="ARBA" id="ARBA00004196"/>
    </source>
</evidence>
<dbReference type="InterPro" id="IPR014755">
    <property type="entry name" value="Cu-Rt/internalin_Ig-like"/>
</dbReference>